<feature type="transmembrane region" description="Helical" evidence="1">
    <location>
        <begin position="20"/>
        <end position="37"/>
    </location>
</feature>
<reference evidence="2" key="1">
    <citation type="submission" date="2015-12" db="EMBL/GenBank/DDBJ databases">
        <title>De novo transcriptome assembly of four potential Pierce s Disease insect vectors from Arizona vineyards.</title>
        <authorList>
            <person name="Tassone E.E."/>
        </authorList>
    </citation>
    <scope>NUCLEOTIDE SEQUENCE</scope>
</reference>
<dbReference type="EMBL" id="GEDC01022003">
    <property type="protein sequence ID" value="JAS15295.1"/>
    <property type="molecule type" value="Transcribed_RNA"/>
</dbReference>
<keyword evidence="1" id="KW-1133">Transmembrane helix</keyword>
<proteinExistence type="predicted"/>
<organism evidence="2">
    <name type="scientific">Clastoptera arizonana</name>
    <name type="common">Arizona spittle bug</name>
    <dbReference type="NCBI Taxonomy" id="38151"/>
    <lineage>
        <taxon>Eukaryota</taxon>
        <taxon>Metazoa</taxon>
        <taxon>Ecdysozoa</taxon>
        <taxon>Arthropoda</taxon>
        <taxon>Hexapoda</taxon>
        <taxon>Insecta</taxon>
        <taxon>Pterygota</taxon>
        <taxon>Neoptera</taxon>
        <taxon>Paraneoptera</taxon>
        <taxon>Hemiptera</taxon>
        <taxon>Auchenorrhyncha</taxon>
        <taxon>Cercopoidea</taxon>
        <taxon>Clastopteridae</taxon>
        <taxon>Clastoptera</taxon>
    </lineage>
</organism>
<accession>A0A1B6CAA3</accession>
<evidence type="ECO:0000256" key="1">
    <source>
        <dbReference type="SAM" id="Phobius"/>
    </source>
</evidence>
<dbReference type="AlphaFoldDB" id="A0A1B6CAA3"/>
<keyword evidence="1" id="KW-0812">Transmembrane</keyword>
<dbReference type="EMBL" id="GEDC01026917">
    <property type="protein sequence ID" value="JAS10381.1"/>
    <property type="molecule type" value="Transcribed_RNA"/>
</dbReference>
<feature type="non-terminal residue" evidence="2">
    <location>
        <position position="194"/>
    </location>
</feature>
<feature type="transmembrane region" description="Helical" evidence="1">
    <location>
        <begin position="89"/>
        <end position="111"/>
    </location>
</feature>
<gene>
    <name evidence="3" type="ORF">g.39877</name>
    <name evidence="2" type="ORF">g.39878</name>
</gene>
<sequence>MVEIYSCCCGLTDLRFGCQLIGFSCVIGDIAISALQVEPAFGERFKDRMKDENISAVLVLKILSILSVIILTAANIGLIYGALKKKQNYLLIWVLLESLHIFFVLFTYFYFNRIFIQSISTTMDFITSFGYVCLMVYCCFVVISYHRLLLNRYEIEVITFNYYTPQIGKSMIASRVQDRISNSTTKINRAISII</sequence>
<evidence type="ECO:0000313" key="2">
    <source>
        <dbReference type="EMBL" id="JAS10381.1"/>
    </source>
</evidence>
<name>A0A1B6CAA3_9HEMI</name>
<evidence type="ECO:0000313" key="3">
    <source>
        <dbReference type="EMBL" id="JAS15295.1"/>
    </source>
</evidence>
<keyword evidence="1" id="KW-0472">Membrane</keyword>
<protein>
    <submittedName>
        <fullName evidence="2">Uncharacterized protein</fullName>
    </submittedName>
</protein>
<feature type="transmembrane region" description="Helical" evidence="1">
    <location>
        <begin position="123"/>
        <end position="145"/>
    </location>
</feature>
<feature type="transmembrane region" description="Helical" evidence="1">
    <location>
        <begin position="58"/>
        <end position="83"/>
    </location>
</feature>